<comment type="caution">
    <text evidence="1">The sequence shown here is derived from an EMBL/GenBank/DDBJ whole genome shotgun (WGS) entry which is preliminary data.</text>
</comment>
<proteinExistence type="predicted"/>
<accession>A0AAV4WMF9</accession>
<name>A0AAV4WMF9_CAEEX</name>
<organism evidence="1 2">
    <name type="scientific">Caerostris extrusa</name>
    <name type="common">Bark spider</name>
    <name type="synonym">Caerostris bankana</name>
    <dbReference type="NCBI Taxonomy" id="172846"/>
    <lineage>
        <taxon>Eukaryota</taxon>
        <taxon>Metazoa</taxon>
        <taxon>Ecdysozoa</taxon>
        <taxon>Arthropoda</taxon>
        <taxon>Chelicerata</taxon>
        <taxon>Arachnida</taxon>
        <taxon>Araneae</taxon>
        <taxon>Araneomorphae</taxon>
        <taxon>Entelegynae</taxon>
        <taxon>Araneoidea</taxon>
        <taxon>Araneidae</taxon>
        <taxon>Caerostris</taxon>
    </lineage>
</organism>
<dbReference type="AlphaFoldDB" id="A0AAV4WMF9"/>
<dbReference type="Proteomes" id="UP001054945">
    <property type="component" value="Unassembled WGS sequence"/>
</dbReference>
<sequence length="91" mass="10293">MAERAKLQSLEADETRTETAIIYLDLLKKPHVKDSLDMGKKNLVAIETNQELESCKELLNGANTIGGVPRTSPKVKWEQEFIEFDTIIEAF</sequence>
<evidence type="ECO:0000313" key="1">
    <source>
        <dbReference type="EMBL" id="GIY84100.1"/>
    </source>
</evidence>
<keyword evidence="2" id="KW-1185">Reference proteome</keyword>
<gene>
    <name evidence="1" type="ORF">CEXT_258901</name>
</gene>
<evidence type="ECO:0000313" key="2">
    <source>
        <dbReference type="Proteomes" id="UP001054945"/>
    </source>
</evidence>
<reference evidence="1 2" key="1">
    <citation type="submission" date="2021-06" db="EMBL/GenBank/DDBJ databases">
        <title>Caerostris extrusa draft genome.</title>
        <authorList>
            <person name="Kono N."/>
            <person name="Arakawa K."/>
        </authorList>
    </citation>
    <scope>NUCLEOTIDE SEQUENCE [LARGE SCALE GENOMIC DNA]</scope>
</reference>
<dbReference type="EMBL" id="BPLR01016468">
    <property type="protein sequence ID" value="GIY84100.1"/>
    <property type="molecule type" value="Genomic_DNA"/>
</dbReference>
<protein>
    <submittedName>
        <fullName evidence="1">Uncharacterized protein</fullName>
    </submittedName>
</protein>